<dbReference type="EMBL" id="CAEZTW010000033">
    <property type="protein sequence ID" value="CAB4578822.1"/>
    <property type="molecule type" value="Genomic_DNA"/>
</dbReference>
<accession>A0A6J6EQR5</accession>
<organism evidence="1">
    <name type="scientific">freshwater metagenome</name>
    <dbReference type="NCBI Taxonomy" id="449393"/>
    <lineage>
        <taxon>unclassified sequences</taxon>
        <taxon>metagenomes</taxon>
        <taxon>ecological metagenomes</taxon>
    </lineage>
</organism>
<sequence length="42" mass="4356">MKVAVIRSANLGFGPGRFVSPNQFFRIIGSGIGAYSLGLGAE</sequence>
<reference evidence="1" key="1">
    <citation type="submission" date="2020-05" db="EMBL/GenBank/DDBJ databases">
        <authorList>
            <person name="Chiriac C."/>
            <person name="Salcher M."/>
            <person name="Ghai R."/>
            <person name="Kavagutti S V."/>
        </authorList>
    </citation>
    <scope>NUCLEOTIDE SEQUENCE</scope>
</reference>
<gene>
    <name evidence="1" type="ORF">UFOPK1766_00312</name>
</gene>
<name>A0A6J6EQR5_9ZZZZ</name>
<dbReference type="AlphaFoldDB" id="A0A6J6EQR5"/>
<evidence type="ECO:0000313" key="1">
    <source>
        <dbReference type="EMBL" id="CAB4578822.1"/>
    </source>
</evidence>
<proteinExistence type="predicted"/>
<protein>
    <submittedName>
        <fullName evidence="1">Unannotated protein</fullName>
    </submittedName>
</protein>